<evidence type="ECO:0000256" key="4">
    <source>
        <dbReference type="PROSITE-ProRule" id="PRU00409"/>
    </source>
</evidence>
<sequence length="412" mass="46542">MKKLLFIESNTTGTGMLALEKTVELGLRPVFITNNSSRYEQLTLIDCEVVIAETNDLEGLKNTILNHFTLEEIAGITTTSEFYIYTVACLNRLFHFSGNSPDTIKIVRNKSAVRQVLRECSELYQPYFRLVESEQDLELLKGELNYPVIVKPIDDSGSNFVRKCMDYPSLSAYAKEIMRITHNVRGQTKKQGALIEEYIEGQEYSVEVFSVKGKHHLIGVTEKQLNKGDFFIESGHVFPARIDENLKGIIEKGVLLILESLLWKSGPAHLEIKIKDNKVFLVEFNGRLAGGMIPELIKYATGVDLLKEQLKNASGIEPLIEEKKSLTAGIKFLVPSVSGEIKELHNVKSHSDIKEVRYSKVPGDYVKKAENAYGRIGYMVVASRTYSEMKCLLDGFEQSMLIEECVHDQLFK</sequence>
<feature type="domain" description="ATP-grasp" evidence="5">
    <location>
        <begin position="114"/>
        <end position="314"/>
    </location>
</feature>
<evidence type="ECO:0000313" key="7">
    <source>
        <dbReference type="Proteomes" id="UP000215137"/>
    </source>
</evidence>
<keyword evidence="2 4" id="KW-0547">Nucleotide-binding</keyword>
<dbReference type="PROSITE" id="PS50975">
    <property type="entry name" value="ATP_GRASP"/>
    <property type="match status" value="1"/>
</dbReference>
<dbReference type="OrthoDB" id="9803907at2"/>
<evidence type="ECO:0000256" key="1">
    <source>
        <dbReference type="ARBA" id="ARBA00022598"/>
    </source>
</evidence>
<dbReference type="KEGG" id="bko:CKF48_11870"/>
<dbReference type="Gene3D" id="3.30.470.20">
    <property type="entry name" value="ATP-grasp fold, B domain"/>
    <property type="match status" value="1"/>
</dbReference>
<dbReference type="RefSeq" id="WP_095371512.1">
    <property type="nucleotide sequence ID" value="NZ_CP022983.1"/>
</dbReference>
<evidence type="ECO:0000256" key="2">
    <source>
        <dbReference type="ARBA" id="ARBA00022741"/>
    </source>
</evidence>
<organism evidence="6 7">
    <name type="scientific">Cytobacillus kochii</name>
    <dbReference type="NCBI Taxonomy" id="859143"/>
    <lineage>
        <taxon>Bacteria</taxon>
        <taxon>Bacillati</taxon>
        <taxon>Bacillota</taxon>
        <taxon>Bacilli</taxon>
        <taxon>Bacillales</taxon>
        <taxon>Bacillaceae</taxon>
        <taxon>Cytobacillus</taxon>
    </lineage>
</organism>
<evidence type="ECO:0000259" key="5">
    <source>
        <dbReference type="PROSITE" id="PS50975"/>
    </source>
</evidence>
<keyword evidence="7" id="KW-1185">Reference proteome</keyword>
<dbReference type="PANTHER" id="PTHR43585">
    <property type="entry name" value="FUMIPYRROLE BIOSYNTHESIS PROTEIN C"/>
    <property type="match status" value="1"/>
</dbReference>
<dbReference type="PANTHER" id="PTHR43585:SF2">
    <property type="entry name" value="ATP-GRASP ENZYME FSQD"/>
    <property type="match status" value="1"/>
</dbReference>
<dbReference type="Proteomes" id="UP000215137">
    <property type="component" value="Chromosome"/>
</dbReference>
<protein>
    <recommendedName>
        <fullName evidence="5">ATP-grasp domain-containing protein</fullName>
    </recommendedName>
</protein>
<gene>
    <name evidence="6" type="ORF">CKF48_11870</name>
</gene>
<dbReference type="InterPro" id="IPR040570">
    <property type="entry name" value="LAL_C2"/>
</dbReference>
<keyword evidence="1" id="KW-0436">Ligase</keyword>
<proteinExistence type="predicted"/>
<dbReference type="GO" id="GO:0046872">
    <property type="term" value="F:metal ion binding"/>
    <property type="evidence" value="ECO:0007669"/>
    <property type="project" value="InterPro"/>
</dbReference>
<keyword evidence="3 4" id="KW-0067">ATP-binding</keyword>
<name>A0A248TIB9_9BACI</name>
<dbReference type="GO" id="GO:0005524">
    <property type="term" value="F:ATP binding"/>
    <property type="evidence" value="ECO:0007669"/>
    <property type="project" value="UniProtKB-UniRule"/>
</dbReference>
<dbReference type="AlphaFoldDB" id="A0A248TIB9"/>
<dbReference type="Pfam" id="PF18603">
    <property type="entry name" value="LAL_C2"/>
    <property type="match status" value="1"/>
</dbReference>
<dbReference type="InterPro" id="IPR052032">
    <property type="entry name" value="ATP-dep_AA_Ligase"/>
</dbReference>
<dbReference type="EMBL" id="CP022983">
    <property type="protein sequence ID" value="ASV67943.1"/>
    <property type="molecule type" value="Genomic_DNA"/>
</dbReference>
<dbReference type="GO" id="GO:0016874">
    <property type="term" value="F:ligase activity"/>
    <property type="evidence" value="ECO:0007669"/>
    <property type="project" value="UniProtKB-KW"/>
</dbReference>
<dbReference type="SUPFAM" id="SSF56059">
    <property type="entry name" value="Glutathione synthetase ATP-binding domain-like"/>
    <property type="match status" value="1"/>
</dbReference>
<accession>A0A248TIB9</accession>
<dbReference type="Pfam" id="PF13535">
    <property type="entry name" value="ATP-grasp_4"/>
    <property type="match status" value="1"/>
</dbReference>
<reference evidence="6 7" key="1">
    <citation type="submission" date="2017-08" db="EMBL/GenBank/DDBJ databases">
        <title>Complete Genome Sequence of Bacillus kochii Oregon-R-modENCODE STRAIN BDGP4, isolated from Drosophila melanogaster gut.</title>
        <authorList>
            <person name="Wan K.H."/>
            <person name="Yu C."/>
            <person name="Park S."/>
            <person name="Hammonds A.S."/>
            <person name="Booth B.W."/>
            <person name="Celniker S.E."/>
        </authorList>
    </citation>
    <scope>NUCLEOTIDE SEQUENCE [LARGE SCALE GENOMIC DNA]</scope>
    <source>
        <strain evidence="6 7">BDGP4</strain>
    </source>
</reference>
<dbReference type="InterPro" id="IPR011761">
    <property type="entry name" value="ATP-grasp"/>
</dbReference>
<evidence type="ECO:0000256" key="3">
    <source>
        <dbReference type="ARBA" id="ARBA00022840"/>
    </source>
</evidence>
<evidence type="ECO:0000313" key="6">
    <source>
        <dbReference type="EMBL" id="ASV67943.1"/>
    </source>
</evidence>